<dbReference type="AlphaFoldDB" id="A0AAW1U085"/>
<evidence type="ECO:0000256" key="6">
    <source>
        <dbReference type="ARBA" id="ARBA00023136"/>
    </source>
</evidence>
<keyword evidence="6 7" id="KW-0472">Membrane</keyword>
<dbReference type="PANTHER" id="PTHR16024:SF6">
    <property type="entry name" value="XK-RELATED PROTEIN"/>
    <property type="match status" value="1"/>
</dbReference>
<feature type="transmembrane region" description="Helical" evidence="7">
    <location>
        <begin position="40"/>
        <end position="67"/>
    </location>
</feature>
<dbReference type="GO" id="GO:1902742">
    <property type="term" value="P:apoptotic process involved in development"/>
    <property type="evidence" value="ECO:0007669"/>
    <property type="project" value="TreeGrafter"/>
</dbReference>
<proteinExistence type="inferred from homology"/>
<protein>
    <recommendedName>
        <fullName evidence="7">XK-related protein</fullName>
    </recommendedName>
</protein>
<evidence type="ECO:0000256" key="4">
    <source>
        <dbReference type="ARBA" id="ARBA00022692"/>
    </source>
</evidence>
<evidence type="ECO:0000313" key="8">
    <source>
        <dbReference type="EMBL" id="KAK9873752.1"/>
    </source>
</evidence>
<dbReference type="Proteomes" id="UP001431783">
    <property type="component" value="Unassembled WGS sequence"/>
</dbReference>
<comment type="similarity">
    <text evidence="2 7">Belongs to the XK family.</text>
</comment>
<dbReference type="EMBL" id="JARQZJ010000031">
    <property type="protein sequence ID" value="KAK9873752.1"/>
    <property type="molecule type" value="Genomic_DNA"/>
</dbReference>
<dbReference type="InterPro" id="IPR018629">
    <property type="entry name" value="XK-rel"/>
</dbReference>
<comment type="subcellular location">
    <subcellularLocation>
        <location evidence="1">Cell membrane</location>
        <topology evidence="1">Multi-pass membrane protein</topology>
    </subcellularLocation>
    <subcellularLocation>
        <location evidence="7">Membrane</location>
        <topology evidence="7">Multi-pass membrane protein</topology>
    </subcellularLocation>
</comment>
<feature type="transmembrane region" description="Helical" evidence="7">
    <location>
        <begin position="74"/>
        <end position="95"/>
    </location>
</feature>
<dbReference type="PANTHER" id="PTHR16024">
    <property type="entry name" value="XK-RELATED PROTEIN"/>
    <property type="match status" value="1"/>
</dbReference>
<dbReference type="InterPro" id="IPR050895">
    <property type="entry name" value="XK-related_scramblase"/>
</dbReference>
<evidence type="ECO:0000256" key="3">
    <source>
        <dbReference type="ARBA" id="ARBA00022475"/>
    </source>
</evidence>
<evidence type="ECO:0000313" key="9">
    <source>
        <dbReference type="Proteomes" id="UP001431783"/>
    </source>
</evidence>
<accession>A0AAW1U085</accession>
<evidence type="ECO:0000256" key="7">
    <source>
        <dbReference type="RuleBase" id="RU910716"/>
    </source>
</evidence>
<reference evidence="8 9" key="1">
    <citation type="submission" date="2023-03" db="EMBL/GenBank/DDBJ databases">
        <title>Genome insight into feeding habits of ladybird beetles.</title>
        <authorList>
            <person name="Li H.-S."/>
            <person name="Huang Y.-H."/>
            <person name="Pang H."/>
        </authorList>
    </citation>
    <scope>NUCLEOTIDE SEQUENCE [LARGE SCALE GENOMIC DNA]</scope>
    <source>
        <strain evidence="8">SYSU_2023b</strain>
        <tissue evidence="8">Whole body</tissue>
    </source>
</reference>
<keyword evidence="5 7" id="KW-1133">Transmembrane helix</keyword>
<evidence type="ECO:0000256" key="5">
    <source>
        <dbReference type="ARBA" id="ARBA00022989"/>
    </source>
</evidence>
<organism evidence="8 9">
    <name type="scientific">Henosepilachna vigintioctopunctata</name>
    <dbReference type="NCBI Taxonomy" id="420089"/>
    <lineage>
        <taxon>Eukaryota</taxon>
        <taxon>Metazoa</taxon>
        <taxon>Ecdysozoa</taxon>
        <taxon>Arthropoda</taxon>
        <taxon>Hexapoda</taxon>
        <taxon>Insecta</taxon>
        <taxon>Pterygota</taxon>
        <taxon>Neoptera</taxon>
        <taxon>Endopterygota</taxon>
        <taxon>Coleoptera</taxon>
        <taxon>Polyphaga</taxon>
        <taxon>Cucujiformia</taxon>
        <taxon>Coccinelloidea</taxon>
        <taxon>Coccinellidae</taxon>
        <taxon>Epilachninae</taxon>
        <taxon>Epilachnini</taxon>
        <taxon>Henosepilachna</taxon>
    </lineage>
</organism>
<dbReference type="GO" id="GO:0043652">
    <property type="term" value="P:engulfment of apoptotic cell"/>
    <property type="evidence" value="ECO:0007669"/>
    <property type="project" value="TreeGrafter"/>
</dbReference>
<gene>
    <name evidence="8" type="ORF">WA026_002107</name>
</gene>
<dbReference type="Pfam" id="PF09815">
    <property type="entry name" value="XK-related"/>
    <property type="match status" value="1"/>
</dbReference>
<feature type="transmembrane region" description="Helical" evidence="7">
    <location>
        <begin position="115"/>
        <end position="133"/>
    </location>
</feature>
<name>A0AAW1U085_9CUCU</name>
<keyword evidence="3" id="KW-1003">Cell membrane</keyword>
<dbReference type="GO" id="GO:0070782">
    <property type="term" value="P:phosphatidylserine exposure on apoptotic cell surface"/>
    <property type="evidence" value="ECO:0007669"/>
    <property type="project" value="TreeGrafter"/>
</dbReference>
<evidence type="ECO:0000256" key="1">
    <source>
        <dbReference type="ARBA" id="ARBA00004651"/>
    </source>
</evidence>
<evidence type="ECO:0000256" key="2">
    <source>
        <dbReference type="ARBA" id="ARBA00008789"/>
    </source>
</evidence>
<comment type="caution">
    <text evidence="8">The sequence shown here is derived from an EMBL/GenBank/DDBJ whole genome shotgun (WGS) entry which is preliminary data.</text>
</comment>
<keyword evidence="4 7" id="KW-0812">Transmembrane</keyword>
<dbReference type="GO" id="GO:0005886">
    <property type="term" value="C:plasma membrane"/>
    <property type="evidence" value="ECO:0007669"/>
    <property type="project" value="UniProtKB-SubCell"/>
</dbReference>
<keyword evidence="9" id="KW-1185">Reference proteome</keyword>
<sequence>MAENFTVVRFSRDSSSAKIDSLKYSEAPDKVCENVHNFGIFYVICIALSIITYIVDLVLACMLLYYYSINSYGSYFAITLTFTLVPAILMTTVSLRWYIVDHDDPTVGRTSVSNWILRIIVLLLQLAPLLRYIDTIILGLKSKISGSTGNYTEQMTIYRRMLDEDTNSALLRLFHCFLHAAPQAVIQLMILLVNETHRGNKPLNEVTAIKIIDENPAVDKHKIITCFKENVESDVVETSDNTEETMQKN</sequence>